<sequence>MPAHQHLHLLIPSSTPSISLEVRLYLPDLSPTSSSTVSPHPAPTSEYLAPLLIKKAVSTYSVSTTRLDELDQEALEGLKQMGVERVVIAAHPWGRLGGSMLDPIISQHLLSAIYTPSESADPALVASPNKNPLPKTALLTYNVRGVGLSQGSLPWLGVGSDPVDFGVVESTILNLFGVSVTSLIRFGYSWGCLLVALAPPPPSPQRIKLDSILLISPPITIFRGITLISSKSFQSAVREWVEKGVRVGLIHGTKDEFTSVKTFRDFGDSMGMKGQEKERRVERIEIDDADHLFRRDEGEKVREEIGKWIGWVVRA</sequence>
<protein>
    <recommendedName>
        <fullName evidence="3">AB hydrolase-1 domain-containing protein</fullName>
    </recommendedName>
</protein>
<keyword evidence="2" id="KW-1185">Reference proteome</keyword>
<dbReference type="EMBL" id="JBCAWK010000001">
    <property type="protein sequence ID" value="KAK8869859.1"/>
    <property type="molecule type" value="Genomic_DNA"/>
</dbReference>
<dbReference type="Proteomes" id="UP001388673">
    <property type="component" value="Unassembled WGS sequence"/>
</dbReference>
<accession>A0AAW0Z6K0</accession>
<name>A0AAW0Z6K0_9TREE</name>
<dbReference type="InterPro" id="IPR029058">
    <property type="entry name" value="AB_hydrolase_fold"/>
</dbReference>
<dbReference type="RefSeq" id="XP_066806105.1">
    <property type="nucleotide sequence ID" value="XM_066943563.1"/>
</dbReference>
<evidence type="ECO:0000313" key="1">
    <source>
        <dbReference type="EMBL" id="KAK8869859.1"/>
    </source>
</evidence>
<dbReference type="PANTHER" id="PTHR42103:SF2">
    <property type="entry name" value="AB HYDROLASE-1 DOMAIN-CONTAINING PROTEIN"/>
    <property type="match status" value="1"/>
</dbReference>
<evidence type="ECO:0008006" key="3">
    <source>
        <dbReference type="Google" id="ProtNLM"/>
    </source>
</evidence>
<dbReference type="PANTHER" id="PTHR42103">
    <property type="entry name" value="ALPHA/BETA-HYDROLASES SUPERFAMILY PROTEIN"/>
    <property type="match status" value="1"/>
</dbReference>
<organism evidence="1 2">
    <name type="scientific">Kwoniella newhampshirensis</name>
    <dbReference type="NCBI Taxonomy" id="1651941"/>
    <lineage>
        <taxon>Eukaryota</taxon>
        <taxon>Fungi</taxon>
        <taxon>Dikarya</taxon>
        <taxon>Basidiomycota</taxon>
        <taxon>Agaricomycotina</taxon>
        <taxon>Tremellomycetes</taxon>
        <taxon>Tremellales</taxon>
        <taxon>Cryptococcaceae</taxon>
        <taxon>Kwoniella</taxon>
    </lineage>
</organism>
<dbReference type="GeneID" id="92177687"/>
<comment type="caution">
    <text evidence="1">The sequence shown here is derived from an EMBL/GenBank/DDBJ whole genome shotgun (WGS) entry which is preliminary data.</text>
</comment>
<gene>
    <name evidence="1" type="ORF">IAR55_000427</name>
</gene>
<evidence type="ECO:0000313" key="2">
    <source>
        <dbReference type="Proteomes" id="UP001388673"/>
    </source>
</evidence>
<dbReference type="AlphaFoldDB" id="A0AAW0Z6K0"/>
<dbReference type="SUPFAM" id="SSF53474">
    <property type="entry name" value="alpha/beta-Hydrolases"/>
    <property type="match status" value="1"/>
</dbReference>
<proteinExistence type="predicted"/>
<reference evidence="1 2" key="1">
    <citation type="journal article" date="2024" name="bioRxiv">
        <title>Comparative genomics of Cryptococcus and Kwoniella reveals pathogenesis evolution and contrasting karyotype dynamics via intercentromeric recombination or chromosome fusion.</title>
        <authorList>
            <person name="Coelho M.A."/>
            <person name="David-Palma M."/>
            <person name="Shea T."/>
            <person name="Bowers K."/>
            <person name="McGinley-Smith S."/>
            <person name="Mohammad A.W."/>
            <person name="Gnirke A."/>
            <person name="Yurkov A.M."/>
            <person name="Nowrousian M."/>
            <person name="Sun S."/>
            <person name="Cuomo C.A."/>
            <person name="Heitman J."/>
        </authorList>
    </citation>
    <scope>NUCLEOTIDE SEQUENCE [LARGE SCALE GENOMIC DNA]</scope>
    <source>
        <strain evidence="1 2">CBS 13917</strain>
    </source>
</reference>
<dbReference type="Gene3D" id="3.40.50.1820">
    <property type="entry name" value="alpha/beta hydrolase"/>
    <property type="match status" value="1"/>
</dbReference>
<dbReference type="KEGG" id="kne:92177687"/>